<evidence type="ECO:0000313" key="2">
    <source>
        <dbReference type="Proteomes" id="UP000250078"/>
    </source>
</evidence>
<keyword evidence="2" id="KW-1185">Reference proteome</keyword>
<reference evidence="1 2" key="1">
    <citation type="journal article" date="2016" name="Nat. Commun.">
        <title>Ectomycorrhizal ecology is imprinted in the genome of the dominant symbiotic fungus Cenococcum geophilum.</title>
        <authorList>
            <consortium name="DOE Joint Genome Institute"/>
            <person name="Peter M."/>
            <person name="Kohler A."/>
            <person name="Ohm R.A."/>
            <person name="Kuo A."/>
            <person name="Krutzmann J."/>
            <person name="Morin E."/>
            <person name="Arend M."/>
            <person name="Barry K.W."/>
            <person name="Binder M."/>
            <person name="Choi C."/>
            <person name="Clum A."/>
            <person name="Copeland A."/>
            <person name="Grisel N."/>
            <person name="Haridas S."/>
            <person name="Kipfer T."/>
            <person name="LaButti K."/>
            <person name="Lindquist E."/>
            <person name="Lipzen A."/>
            <person name="Maire R."/>
            <person name="Meier B."/>
            <person name="Mihaltcheva S."/>
            <person name="Molinier V."/>
            <person name="Murat C."/>
            <person name="Poggeler S."/>
            <person name="Quandt C.A."/>
            <person name="Sperisen C."/>
            <person name="Tritt A."/>
            <person name="Tisserant E."/>
            <person name="Crous P.W."/>
            <person name="Henrissat B."/>
            <person name="Nehls U."/>
            <person name="Egli S."/>
            <person name="Spatafora J.W."/>
            <person name="Grigoriev I.V."/>
            <person name="Martin F.M."/>
        </authorList>
    </citation>
    <scope>NUCLEOTIDE SEQUENCE [LARGE SCALE GENOMIC DNA]</scope>
    <source>
        <strain evidence="1 2">1.58</strain>
    </source>
</reference>
<proteinExistence type="predicted"/>
<organism evidence="1 2">
    <name type="scientific">Cenococcum geophilum 1.58</name>
    <dbReference type="NCBI Taxonomy" id="794803"/>
    <lineage>
        <taxon>Eukaryota</taxon>
        <taxon>Fungi</taxon>
        <taxon>Dikarya</taxon>
        <taxon>Ascomycota</taxon>
        <taxon>Pezizomycotina</taxon>
        <taxon>Dothideomycetes</taxon>
        <taxon>Pleosporomycetidae</taxon>
        <taxon>Gloniales</taxon>
        <taxon>Gloniaceae</taxon>
        <taxon>Cenococcum</taxon>
    </lineage>
</organism>
<dbReference type="Proteomes" id="UP000250078">
    <property type="component" value="Unassembled WGS sequence"/>
</dbReference>
<protein>
    <submittedName>
        <fullName evidence="1">Uncharacterized protein</fullName>
    </submittedName>
</protein>
<accession>A0ACC8EKR0</accession>
<sequence>YAYATLTNSWTDDSLGLYYIKHYNKYTRQLIEDAEGYRMLLIDNYLSHLTWQFI</sequence>
<name>A0ACC8EKR0_9PEZI</name>
<feature type="non-terminal residue" evidence="1">
    <location>
        <position position="1"/>
    </location>
</feature>
<evidence type="ECO:0000313" key="1">
    <source>
        <dbReference type="EMBL" id="OCK86859.1"/>
    </source>
</evidence>
<dbReference type="EMBL" id="KV748282">
    <property type="protein sequence ID" value="OCK86859.1"/>
    <property type="molecule type" value="Genomic_DNA"/>
</dbReference>
<gene>
    <name evidence="1" type="ORF">K441DRAFT_597361</name>
</gene>